<evidence type="ECO:0000256" key="1">
    <source>
        <dbReference type="SAM" id="MobiDB-lite"/>
    </source>
</evidence>
<dbReference type="AlphaFoldDB" id="A0A562KH90"/>
<sequence>MTDQNRDSRTQDDSQLRDVPETPGQGGTGGGNIARDVGSRDEEKTATGADPEPTSVTKKDKLQPDTGTRSDHEGAQGKS</sequence>
<feature type="compositionally biased region" description="Basic and acidic residues" evidence="1">
    <location>
        <begin position="57"/>
        <end position="79"/>
    </location>
</feature>
<accession>A0A562KH90</accession>
<dbReference type="RefSeq" id="WP_021243141.1">
    <property type="nucleotide sequence ID" value="NZ_JACIIY010000003.1"/>
</dbReference>
<comment type="caution">
    <text evidence="2">The sequence shown here is derived from an EMBL/GenBank/DDBJ whole genome shotgun (WGS) entry which is preliminary data.</text>
</comment>
<evidence type="ECO:0000313" key="3">
    <source>
        <dbReference type="Proteomes" id="UP000316624"/>
    </source>
</evidence>
<dbReference type="EMBL" id="VLKK01000005">
    <property type="protein sequence ID" value="TWH94593.1"/>
    <property type="molecule type" value="Genomic_DNA"/>
</dbReference>
<proteinExistence type="predicted"/>
<evidence type="ECO:0000313" key="2">
    <source>
        <dbReference type="EMBL" id="TWH94593.1"/>
    </source>
</evidence>
<dbReference type="Proteomes" id="UP000316624">
    <property type="component" value="Unassembled WGS sequence"/>
</dbReference>
<protein>
    <submittedName>
        <fullName evidence="2">Uncharacterized protein</fullName>
    </submittedName>
</protein>
<keyword evidence="3" id="KW-1185">Reference proteome</keyword>
<name>A0A562KH90_SPHWJ</name>
<organism evidence="2 3">
    <name type="scientific">Sphingobium wenxiniae (strain DSM 21828 / CGMCC 1.7748 / JZ-1)</name>
    <dbReference type="NCBI Taxonomy" id="595605"/>
    <lineage>
        <taxon>Bacteria</taxon>
        <taxon>Pseudomonadati</taxon>
        <taxon>Pseudomonadota</taxon>
        <taxon>Alphaproteobacteria</taxon>
        <taxon>Sphingomonadales</taxon>
        <taxon>Sphingomonadaceae</taxon>
        <taxon>Sphingobium</taxon>
    </lineage>
</organism>
<gene>
    <name evidence="2" type="ORF">IQ35_01838</name>
</gene>
<feature type="region of interest" description="Disordered" evidence="1">
    <location>
        <begin position="1"/>
        <end position="79"/>
    </location>
</feature>
<feature type="compositionally biased region" description="Basic and acidic residues" evidence="1">
    <location>
        <begin position="1"/>
        <end position="20"/>
    </location>
</feature>
<reference evidence="2 3" key="1">
    <citation type="journal article" date="2015" name="Stand. Genomic Sci.">
        <title>Genomic Encyclopedia of Bacterial and Archaeal Type Strains, Phase III: the genomes of soil and plant-associated and newly described type strains.</title>
        <authorList>
            <person name="Whitman W.B."/>
            <person name="Woyke T."/>
            <person name="Klenk H.P."/>
            <person name="Zhou Y."/>
            <person name="Lilburn T.G."/>
            <person name="Beck B.J."/>
            <person name="De Vos P."/>
            <person name="Vandamme P."/>
            <person name="Eisen J.A."/>
            <person name="Garrity G."/>
            <person name="Hugenholtz P."/>
            <person name="Kyrpides N.C."/>
        </authorList>
    </citation>
    <scope>NUCLEOTIDE SEQUENCE [LARGE SCALE GENOMIC DNA]</scope>
    <source>
        <strain evidence="2 3">CGMCC 1.7748</strain>
    </source>
</reference>